<reference evidence="1 2" key="1">
    <citation type="journal article" date="2021" name="Nat. Plants">
        <title>The Taxus genome provides insights into paclitaxel biosynthesis.</title>
        <authorList>
            <person name="Xiong X."/>
            <person name="Gou J."/>
            <person name="Liao Q."/>
            <person name="Li Y."/>
            <person name="Zhou Q."/>
            <person name="Bi G."/>
            <person name="Li C."/>
            <person name="Du R."/>
            <person name="Wang X."/>
            <person name="Sun T."/>
            <person name="Guo L."/>
            <person name="Liang H."/>
            <person name="Lu P."/>
            <person name="Wu Y."/>
            <person name="Zhang Z."/>
            <person name="Ro D.K."/>
            <person name="Shang Y."/>
            <person name="Huang S."/>
            <person name="Yan J."/>
        </authorList>
    </citation>
    <scope>NUCLEOTIDE SEQUENCE [LARGE SCALE GENOMIC DNA]</scope>
    <source>
        <strain evidence="1">Ta-2019</strain>
    </source>
</reference>
<evidence type="ECO:0000313" key="1">
    <source>
        <dbReference type="EMBL" id="KAH9292420.1"/>
    </source>
</evidence>
<protein>
    <submittedName>
        <fullName evidence="1">Uncharacterized protein</fullName>
    </submittedName>
</protein>
<feature type="non-terminal residue" evidence="1">
    <location>
        <position position="1"/>
    </location>
</feature>
<dbReference type="AlphaFoldDB" id="A0AA38F8C8"/>
<evidence type="ECO:0000313" key="2">
    <source>
        <dbReference type="Proteomes" id="UP000824469"/>
    </source>
</evidence>
<dbReference type="Proteomes" id="UP000824469">
    <property type="component" value="Unassembled WGS sequence"/>
</dbReference>
<accession>A0AA38F8C8</accession>
<name>A0AA38F8C8_TAXCH</name>
<dbReference type="EMBL" id="JAHRHJ020003143">
    <property type="protein sequence ID" value="KAH9292420.1"/>
    <property type="molecule type" value="Genomic_DNA"/>
</dbReference>
<sequence length="65" mass="7586">NAPYRIYARMDELQHKQQTMNGYIERGSLTESMRLPHSSESAVFRAPFSFHFHYLWAPILALSSV</sequence>
<proteinExistence type="predicted"/>
<comment type="caution">
    <text evidence="1">The sequence shown here is derived from an EMBL/GenBank/DDBJ whole genome shotgun (WGS) entry which is preliminary data.</text>
</comment>
<organism evidence="1 2">
    <name type="scientific">Taxus chinensis</name>
    <name type="common">Chinese yew</name>
    <name type="synonym">Taxus wallichiana var. chinensis</name>
    <dbReference type="NCBI Taxonomy" id="29808"/>
    <lineage>
        <taxon>Eukaryota</taxon>
        <taxon>Viridiplantae</taxon>
        <taxon>Streptophyta</taxon>
        <taxon>Embryophyta</taxon>
        <taxon>Tracheophyta</taxon>
        <taxon>Spermatophyta</taxon>
        <taxon>Pinopsida</taxon>
        <taxon>Pinidae</taxon>
        <taxon>Conifers II</taxon>
        <taxon>Cupressales</taxon>
        <taxon>Taxaceae</taxon>
        <taxon>Taxus</taxon>
    </lineage>
</organism>
<gene>
    <name evidence="1" type="ORF">KI387_042376</name>
</gene>
<keyword evidence="2" id="KW-1185">Reference proteome</keyword>